<sequence length="108" mass="12150">MTSPHDFEALVVLVDLIVDGDFTNVRELLRVAPFEKRIVLQALLSYTPPLTPSQELLFLDEWLKLPKSDAVDIPASLTDDPIALQSLDLSPEVLEVRLNCYCGQTEQR</sequence>
<evidence type="ECO:0000313" key="2">
    <source>
        <dbReference type="Proteomes" id="UP000038830"/>
    </source>
</evidence>
<name>A0A0H5CBC5_CYBJN</name>
<accession>A0A0H5CBC5</accession>
<gene>
    <name evidence="1" type="ORF">BN1211_1556</name>
</gene>
<reference evidence="2" key="1">
    <citation type="journal article" date="2015" name="J. Biotechnol.">
        <title>The structure of the Cyberlindnera jadinii genome and its relation to Candida utilis analyzed by the occurrence of single nucleotide polymorphisms.</title>
        <authorList>
            <person name="Rupp O."/>
            <person name="Brinkrolf K."/>
            <person name="Buerth C."/>
            <person name="Kunigo M."/>
            <person name="Schneider J."/>
            <person name="Jaenicke S."/>
            <person name="Goesmann A."/>
            <person name="Puehler A."/>
            <person name="Jaeger K.-E."/>
            <person name="Ernst J.F."/>
        </authorList>
    </citation>
    <scope>NUCLEOTIDE SEQUENCE [LARGE SCALE GENOMIC DNA]</scope>
    <source>
        <strain evidence="2">ATCC 18201 / CBS 1600 / BCRC 20928 / JCM 3617 / NBRC 0987 / NRRL Y-1542</strain>
    </source>
</reference>
<evidence type="ECO:0000313" key="1">
    <source>
        <dbReference type="EMBL" id="CEP21459.1"/>
    </source>
</evidence>
<dbReference type="EMBL" id="CDQK01000002">
    <property type="protein sequence ID" value="CEP21459.1"/>
    <property type="molecule type" value="Genomic_DNA"/>
</dbReference>
<organism evidence="1 2">
    <name type="scientific">Cyberlindnera jadinii (strain ATCC 18201 / CBS 1600 / BCRC 20928 / JCM 3617 / NBRC 0987 / NRRL Y-1542)</name>
    <name type="common">Torula yeast</name>
    <name type="synonym">Candida utilis</name>
    <dbReference type="NCBI Taxonomy" id="983966"/>
    <lineage>
        <taxon>Eukaryota</taxon>
        <taxon>Fungi</taxon>
        <taxon>Dikarya</taxon>
        <taxon>Ascomycota</taxon>
        <taxon>Saccharomycotina</taxon>
        <taxon>Saccharomycetes</taxon>
        <taxon>Phaffomycetales</taxon>
        <taxon>Phaffomycetaceae</taxon>
        <taxon>Cyberlindnera</taxon>
    </lineage>
</organism>
<dbReference type="Proteomes" id="UP000038830">
    <property type="component" value="Unassembled WGS sequence"/>
</dbReference>
<dbReference type="AlphaFoldDB" id="A0A0H5CBC5"/>
<proteinExistence type="predicted"/>
<protein>
    <submittedName>
        <fullName evidence="1">Uncharacterized protein</fullName>
    </submittedName>
</protein>